<feature type="compositionally biased region" description="Polar residues" evidence="2">
    <location>
        <begin position="107"/>
        <end position="120"/>
    </location>
</feature>
<dbReference type="GO" id="GO:0005634">
    <property type="term" value="C:nucleus"/>
    <property type="evidence" value="ECO:0007669"/>
    <property type="project" value="TreeGrafter"/>
</dbReference>
<organism evidence="4 5">
    <name type="scientific">Kipferlia bialata</name>
    <dbReference type="NCBI Taxonomy" id="797122"/>
    <lineage>
        <taxon>Eukaryota</taxon>
        <taxon>Metamonada</taxon>
        <taxon>Carpediemonas-like organisms</taxon>
        <taxon>Kipferlia</taxon>
    </lineage>
</organism>
<dbReference type="Proteomes" id="UP000265618">
    <property type="component" value="Unassembled WGS sequence"/>
</dbReference>
<dbReference type="GO" id="GO:0006457">
    <property type="term" value="P:protein folding"/>
    <property type="evidence" value="ECO:0007669"/>
    <property type="project" value="TreeGrafter"/>
</dbReference>
<dbReference type="GO" id="GO:0051131">
    <property type="term" value="P:chaperone-mediated protein complex assembly"/>
    <property type="evidence" value="ECO:0007669"/>
    <property type="project" value="TreeGrafter"/>
</dbReference>
<dbReference type="AlphaFoldDB" id="A0A9K3GH78"/>
<dbReference type="InterPro" id="IPR045250">
    <property type="entry name" value="p23-like"/>
</dbReference>
<keyword evidence="5" id="KW-1185">Reference proteome</keyword>
<protein>
    <recommendedName>
        <fullName evidence="3">CS domain-containing protein</fullName>
    </recommendedName>
</protein>
<dbReference type="EMBL" id="BDIP01001224">
    <property type="protein sequence ID" value="GIQ83894.1"/>
    <property type="molecule type" value="Genomic_DNA"/>
</dbReference>
<dbReference type="CDD" id="cd06465">
    <property type="entry name" value="p23_hB-ind1_like"/>
    <property type="match status" value="1"/>
</dbReference>
<comment type="similarity">
    <text evidence="1">Belongs to the p23/wos2 family.</text>
</comment>
<accession>A0A9K3GH78</accession>
<evidence type="ECO:0000313" key="4">
    <source>
        <dbReference type="EMBL" id="GIQ83894.1"/>
    </source>
</evidence>
<evidence type="ECO:0000256" key="2">
    <source>
        <dbReference type="SAM" id="MobiDB-lite"/>
    </source>
</evidence>
<feature type="region of interest" description="Disordered" evidence="2">
    <location>
        <begin position="100"/>
        <end position="215"/>
    </location>
</feature>
<dbReference type="InterPro" id="IPR007052">
    <property type="entry name" value="CS_dom"/>
</dbReference>
<dbReference type="Pfam" id="PF04969">
    <property type="entry name" value="CS"/>
    <property type="match status" value="1"/>
</dbReference>
<dbReference type="OrthoDB" id="1564555at2759"/>
<evidence type="ECO:0000313" key="5">
    <source>
        <dbReference type="Proteomes" id="UP000265618"/>
    </source>
</evidence>
<evidence type="ECO:0000256" key="1">
    <source>
        <dbReference type="ARBA" id="ARBA00025733"/>
    </source>
</evidence>
<dbReference type="GO" id="GO:0005829">
    <property type="term" value="C:cytosol"/>
    <property type="evidence" value="ECO:0007669"/>
    <property type="project" value="TreeGrafter"/>
</dbReference>
<comment type="caution">
    <text evidence="4">The sequence shown here is derived from an EMBL/GenBank/DDBJ whole genome shotgun (WGS) entry which is preliminary data.</text>
</comment>
<feature type="domain" description="CS" evidence="3">
    <location>
        <begin position="1"/>
        <end position="83"/>
    </location>
</feature>
<dbReference type="Gene3D" id="2.60.40.790">
    <property type="match status" value="1"/>
</dbReference>
<name>A0A9K3GH78_9EUKA</name>
<sequence length="215" mass="23256">MMKPTIRWAQDDDYLFLTIEVANCTNPTINVTETVLSFKHGEYECELTLGDEVVPSESSWDVRGLGVEVKLAKKEPEHWDRLAGDDLRRNWIKVDWDKYEDSDASEPEQNQFDPSQFGQGQNFGGMPGMEGMGGMGGMPGMEGMGGMGGMPGMEGMGDMDLQSLMAQMGGKDGQMPDLSALQGMEGMPDLSALQGMGGAPADEEGSDDEPIPGMD</sequence>
<dbReference type="PANTHER" id="PTHR22932">
    <property type="entry name" value="TELOMERASE-BINDING PROTEIN P23 HSP90 CO-CHAPERONE"/>
    <property type="match status" value="1"/>
</dbReference>
<reference evidence="4 5" key="1">
    <citation type="journal article" date="2018" name="PLoS ONE">
        <title>The draft genome of Kipferlia bialata reveals reductive genome evolution in fornicate parasites.</title>
        <authorList>
            <person name="Tanifuji G."/>
            <person name="Takabayashi S."/>
            <person name="Kume K."/>
            <person name="Takagi M."/>
            <person name="Nakayama T."/>
            <person name="Kamikawa R."/>
            <person name="Inagaki Y."/>
            <person name="Hashimoto T."/>
        </authorList>
    </citation>
    <scope>NUCLEOTIDE SEQUENCE [LARGE SCALE GENOMIC DNA]</scope>
    <source>
        <strain evidence="4">NY0173</strain>
    </source>
</reference>
<dbReference type="PANTHER" id="PTHR22932:SF1">
    <property type="entry name" value="CO-CHAPERONE PROTEIN DAF-41"/>
    <property type="match status" value="1"/>
</dbReference>
<evidence type="ECO:0000259" key="3">
    <source>
        <dbReference type="PROSITE" id="PS51203"/>
    </source>
</evidence>
<dbReference type="PROSITE" id="PS51203">
    <property type="entry name" value="CS"/>
    <property type="match status" value="1"/>
</dbReference>
<feature type="compositionally biased region" description="Acidic residues" evidence="2">
    <location>
        <begin position="201"/>
        <end position="215"/>
    </location>
</feature>
<dbReference type="GO" id="GO:0051879">
    <property type="term" value="F:Hsp90 protein binding"/>
    <property type="evidence" value="ECO:0007669"/>
    <property type="project" value="InterPro"/>
</dbReference>
<dbReference type="GO" id="GO:0051087">
    <property type="term" value="F:protein-folding chaperone binding"/>
    <property type="evidence" value="ECO:0007669"/>
    <property type="project" value="TreeGrafter"/>
</dbReference>
<gene>
    <name evidence="4" type="ORF">KIPB_005295</name>
</gene>
<dbReference type="SUPFAM" id="SSF49764">
    <property type="entry name" value="HSP20-like chaperones"/>
    <property type="match status" value="1"/>
</dbReference>
<dbReference type="InterPro" id="IPR008978">
    <property type="entry name" value="HSP20-like_chaperone"/>
</dbReference>
<feature type="compositionally biased region" description="Gly residues" evidence="2">
    <location>
        <begin position="121"/>
        <end position="155"/>
    </location>
</feature>
<proteinExistence type="inferred from homology"/>